<evidence type="ECO:0000256" key="5">
    <source>
        <dbReference type="ARBA" id="ARBA00022801"/>
    </source>
</evidence>
<dbReference type="InterPro" id="IPR036852">
    <property type="entry name" value="Peptidase_S8/S53_dom_sf"/>
</dbReference>
<dbReference type="PROSITE" id="PS51892">
    <property type="entry name" value="SUBTILASE"/>
    <property type="match status" value="1"/>
</dbReference>
<accession>A0ABR3WDH3</accession>
<evidence type="ECO:0000313" key="14">
    <source>
        <dbReference type="Proteomes" id="UP001583177"/>
    </source>
</evidence>
<dbReference type="InterPro" id="IPR023828">
    <property type="entry name" value="Peptidase_S8_Ser-AS"/>
</dbReference>
<keyword evidence="9" id="KW-0472">Membrane</keyword>
<gene>
    <name evidence="13" type="ORF">Daus18300_009755</name>
</gene>
<dbReference type="InterPro" id="IPR015500">
    <property type="entry name" value="Peptidase_S8_subtilisin-rel"/>
</dbReference>
<evidence type="ECO:0000256" key="7">
    <source>
        <dbReference type="ARBA" id="ARBA00022825"/>
    </source>
</evidence>
<evidence type="ECO:0000256" key="8">
    <source>
        <dbReference type="ARBA" id="ARBA00023128"/>
    </source>
</evidence>
<dbReference type="PANTHER" id="PTHR48182:SF2">
    <property type="entry name" value="PROTEIN SERAC1"/>
    <property type="match status" value="1"/>
</dbReference>
<name>A0ABR3WDH3_9PEZI</name>
<protein>
    <recommendedName>
        <fullName evidence="12">Peptidase S8/S53 domain-containing protein</fullName>
    </recommendedName>
</protein>
<dbReference type="EMBL" id="JAWRVE010000102">
    <property type="protein sequence ID" value="KAL1858886.1"/>
    <property type="molecule type" value="Genomic_DNA"/>
</dbReference>
<dbReference type="InterPro" id="IPR000209">
    <property type="entry name" value="Peptidase_S8/S53_dom"/>
</dbReference>
<keyword evidence="5 10" id="KW-0378">Hydrolase</keyword>
<evidence type="ECO:0000313" key="13">
    <source>
        <dbReference type="EMBL" id="KAL1858886.1"/>
    </source>
</evidence>
<evidence type="ECO:0000256" key="2">
    <source>
        <dbReference type="ARBA" id="ARBA00004240"/>
    </source>
</evidence>
<dbReference type="PRINTS" id="PR00723">
    <property type="entry name" value="SUBTILISIN"/>
</dbReference>
<keyword evidence="4 10" id="KW-0645">Protease</keyword>
<evidence type="ECO:0000256" key="11">
    <source>
        <dbReference type="SAM" id="MobiDB-lite"/>
    </source>
</evidence>
<evidence type="ECO:0000256" key="6">
    <source>
        <dbReference type="ARBA" id="ARBA00022824"/>
    </source>
</evidence>
<evidence type="ECO:0000256" key="1">
    <source>
        <dbReference type="ARBA" id="ARBA00004173"/>
    </source>
</evidence>
<evidence type="ECO:0000256" key="3">
    <source>
        <dbReference type="ARBA" id="ARBA00004370"/>
    </source>
</evidence>
<proteinExistence type="inferred from homology"/>
<dbReference type="Pfam" id="PF00082">
    <property type="entry name" value="Peptidase_S8"/>
    <property type="match status" value="1"/>
</dbReference>
<comment type="similarity">
    <text evidence="10">Belongs to the peptidase S8 family.</text>
</comment>
<keyword evidence="8" id="KW-0496">Mitochondrion</keyword>
<evidence type="ECO:0000256" key="9">
    <source>
        <dbReference type="ARBA" id="ARBA00023136"/>
    </source>
</evidence>
<evidence type="ECO:0000256" key="4">
    <source>
        <dbReference type="ARBA" id="ARBA00022670"/>
    </source>
</evidence>
<reference evidence="13 14" key="1">
    <citation type="journal article" date="2024" name="IMA Fungus">
        <title>IMA Genome - F19 : A genome assembly and annotation guide to empower mycologists, including annotated draft genome sequences of Ceratocystis pirilliformis, Diaporthe australafricana, Fusarium ophioides, Paecilomyces lecythidis, and Sporothrix stenoceras.</title>
        <authorList>
            <person name="Aylward J."/>
            <person name="Wilson A.M."/>
            <person name="Visagie C.M."/>
            <person name="Spraker J."/>
            <person name="Barnes I."/>
            <person name="Buitendag C."/>
            <person name="Ceriani C."/>
            <person name="Del Mar Angel L."/>
            <person name="du Plessis D."/>
            <person name="Fuchs T."/>
            <person name="Gasser K."/>
            <person name="Kramer D."/>
            <person name="Li W."/>
            <person name="Munsamy K."/>
            <person name="Piso A."/>
            <person name="Price J.L."/>
            <person name="Sonnekus B."/>
            <person name="Thomas C."/>
            <person name="van der Nest A."/>
            <person name="van Dijk A."/>
            <person name="van Heerden A."/>
            <person name="van Vuuren N."/>
            <person name="Yilmaz N."/>
            <person name="Duong T.A."/>
            <person name="van der Merwe N.A."/>
            <person name="Wingfield M.J."/>
            <person name="Wingfield B.D."/>
        </authorList>
    </citation>
    <scope>NUCLEOTIDE SEQUENCE [LARGE SCALE GENOMIC DNA]</scope>
    <source>
        <strain evidence="13 14">CMW 18300</strain>
    </source>
</reference>
<feature type="active site" description="Charge relay system" evidence="10">
    <location>
        <position position="620"/>
    </location>
</feature>
<feature type="active site" description="Charge relay system" evidence="10">
    <location>
        <position position="392"/>
    </location>
</feature>
<dbReference type="Proteomes" id="UP001583177">
    <property type="component" value="Unassembled WGS sequence"/>
</dbReference>
<feature type="domain" description="Peptidase S8/S53" evidence="12">
    <location>
        <begin position="384"/>
        <end position="635"/>
    </location>
</feature>
<dbReference type="PANTHER" id="PTHR48182">
    <property type="entry name" value="PROTEIN SERAC1"/>
    <property type="match status" value="1"/>
</dbReference>
<dbReference type="PROSITE" id="PS00138">
    <property type="entry name" value="SUBTILASE_SER"/>
    <property type="match status" value="1"/>
</dbReference>
<comment type="caution">
    <text evidence="13">The sequence shown here is derived from an EMBL/GenBank/DDBJ whole genome shotgun (WGS) entry which is preliminary data.</text>
</comment>
<organism evidence="13 14">
    <name type="scientific">Diaporthe australafricana</name>
    <dbReference type="NCBI Taxonomy" id="127596"/>
    <lineage>
        <taxon>Eukaryota</taxon>
        <taxon>Fungi</taxon>
        <taxon>Dikarya</taxon>
        <taxon>Ascomycota</taxon>
        <taxon>Pezizomycotina</taxon>
        <taxon>Sordariomycetes</taxon>
        <taxon>Sordariomycetidae</taxon>
        <taxon>Diaporthales</taxon>
        <taxon>Diaporthaceae</taxon>
        <taxon>Diaporthe</taxon>
    </lineage>
</organism>
<feature type="compositionally biased region" description="Acidic residues" evidence="11">
    <location>
        <begin position="586"/>
        <end position="610"/>
    </location>
</feature>
<dbReference type="SUPFAM" id="SSF52743">
    <property type="entry name" value="Subtilisin-like"/>
    <property type="match status" value="1"/>
</dbReference>
<comment type="subcellular location">
    <subcellularLocation>
        <location evidence="2">Endoplasmic reticulum</location>
    </subcellularLocation>
    <subcellularLocation>
        <location evidence="3">Membrane</location>
    </subcellularLocation>
    <subcellularLocation>
        <location evidence="1">Mitochondrion</location>
    </subcellularLocation>
</comment>
<evidence type="ECO:0000256" key="10">
    <source>
        <dbReference type="PROSITE-ProRule" id="PRU01240"/>
    </source>
</evidence>
<feature type="region of interest" description="Disordered" evidence="11">
    <location>
        <begin position="575"/>
        <end position="612"/>
    </location>
</feature>
<keyword evidence="7 10" id="KW-0720">Serine protease</keyword>
<sequence length="703" mass="77916">MTWGYDRQPSIIAEKQTKDPANSLSRLSLHLLIDVERARVADPDRPIIFISHSYGGLIVKKMLMESSLRPSVGPKSLPQCTIGLLFFGTPKSLNSKFLESARPFQRLLIALKENKSLPVADDFLRHNDLAEVNENAHKVITDAKISVTSFFEMRPTARLGLIVPLESVVIGTPTEQVIGLDTSHVEMVKISHPSDYRYQDICHSIKGMLNKSAVTSNPFRQAPISQNTHQDQKLRKEGGARSYGSKLKTLKATLQDIESKLNSDPDAHKHSYRLQTEISCFKEAVGSLQKRNRSKAKNGILERSTLDFITGLTGRLQRLSGDAGLWNGGVEKNEDVRINGAAKRILEDMATDISRSLTIVNTMLLLKADRRYLWDVPHESSVYNKVKIAILDSGLAPEHKGLVSDYVDFTDPHWTAHMQPTDLIGHGTFVTDLLWQMIPSAEFYSARVMTGTEDEDDNSISIAQGLRHAVEKWDVDIISMSFSSEKPAKNITESIELCIKDQILLFAAACNSGAQGTPTIGYPASHLGGVFCIHSSDEFGNASKFTPPAKVNSDNFSTIGENIVAAWPKSLMQTRPGTYDAHSGAEESEDEGVDLDSDEEDRGDDQDDDQPTIAELCGTSMATPIAAGIAALVIEFCRQHRDLLSDSDADEIETHRGMHALLKFMSDGNRRSGYDWIKPWQLFPRGWDPERIAVLISYALLQS</sequence>
<dbReference type="CDD" id="cd00306">
    <property type="entry name" value="Peptidases_S8_S53"/>
    <property type="match status" value="1"/>
</dbReference>
<keyword evidence="6" id="KW-0256">Endoplasmic reticulum</keyword>
<keyword evidence="14" id="KW-1185">Reference proteome</keyword>
<dbReference type="InterPro" id="IPR052374">
    <property type="entry name" value="SERAC1"/>
</dbReference>
<dbReference type="Gene3D" id="3.40.50.200">
    <property type="entry name" value="Peptidase S8/S53 domain"/>
    <property type="match status" value="1"/>
</dbReference>
<feature type="active site" description="Charge relay system" evidence="10">
    <location>
        <position position="426"/>
    </location>
</feature>
<evidence type="ECO:0000259" key="12">
    <source>
        <dbReference type="Pfam" id="PF00082"/>
    </source>
</evidence>